<reference evidence="2" key="2">
    <citation type="submission" date="2023-08" db="EMBL/GenBank/DDBJ databases">
        <title>Nitrogen cycling bacteria in agricultural field soils.</title>
        <authorList>
            <person name="Jang J."/>
        </authorList>
    </citation>
    <scope>NUCLEOTIDE SEQUENCE</scope>
    <source>
        <strain evidence="2">PS3-36</strain>
    </source>
</reference>
<dbReference type="Pfam" id="PF16363">
    <property type="entry name" value="GDP_Man_Dehyd"/>
    <property type="match status" value="1"/>
</dbReference>
<dbReference type="InterPro" id="IPR036291">
    <property type="entry name" value="NAD(P)-bd_dom_sf"/>
</dbReference>
<dbReference type="Proteomes" id="UP001178888">
    <property type="component" value="Unassembled WGS sequence"/>
</dbReference>
<dbReference type="EMBL" id="SMYO01000006">
    <property type="protein sequence ID" value="TDK60863.1"/>
    <property type="molecule type" value="Genomic_DNA"/>
</dbReference>
<sequence>MIQQSFWKGKKVFITGHTGFKGSWLCLWLHSLGAEITGYSLEPPTIPSLFEQCKVNELVYSIIGDIRDYNFLSSVIKDFDPDIIFHLAAQPLVRQSYSNPIETYETNVIGTVNLLDAVRKLTNTSSKKRALVNITSDKCYENKEWLWGYREPDTLGGYDPYSNSKACAELATSCYTHSFFNPNNYSRHLLALASARAGNVIGGGDWASDRLVPDCLSAILNKKEIRIRNPQSIRPWQHVLEPLNGYISLAEKLYRDGVRYNGPWNFGPNDEDVISVEGIVHLLYETWGEKEKLQILNEEQPHEANLLKLDCSKAKSILNWKPRWNIAQSILKVVEWTKAYQNQKDLRELCLVQITEYENAGVSVYEG</sequence>
<proteinExistence type="predicted"/>
<dbReference type="Proteomes" id="UP000295132">
    <property type="component" value="Unassembled WGS sequence"/>
</dbReference>
<dbReference type="Gene3D" id="3.40.50.720">
    <property type="entry name" value="NAD(P)-binding Rossmann-like Domain"/>
    <property type="match status" value="1"/>
</dbReference>
<dbReference type="AlphaFoldDB" id="A0A4R5VQL3"/>
<keyword evidence="3" id="KW-0456">Lyase</keyword>
<dbReference type="PANTHER" id="PTHR43245">
    <property type="entry name" value="BIFUNCTIONAL POLYMYXIN RESISTANCE PROTEIN ARNA"/>
    <property type="match status" value="1"/>
</dbReference>
<dbReference type="CDD" id="cd05252">
    <property type="entry name" value="CDP_GD_SDR_e"/>
    <property type="match status" value="1"/>
</dbReference>
<organism evidence="3 4">
    <name type="scientific">Bacillus salipaludis</name>
    <dbReference type="NCBI Taxonomy" id="2547811"/>
    <lineage>
        <taxon>Bacteria</taxon>
        <taxon>Bacillati</taxon>
        <taxon>Bacillota</taxon>
        <taxon>Bacilli</taxon>
        <taxon>Bacillales</taxon>
        <taxon>Bacillaceae</taxon>
        <taxon>Bacillus</taxon>
    </lineage>
</organism>
<dbReference type="InterPro" id="IPR016040">
    <property type="entry name" value="NAD(P)-bd_dom"/>
</dbReference>
<comment type="caution">
    <text evidence="3">The sequence shown here is derived from an EMBL/GenBank/DDBJ whole genome shotgun (WGS) entry which is preliminary data.</text>
</comment>
<dbReference type="RefSeq" id="WP_133335127.1">
    <property type="nucleotide sequence ID" value="NZ_JAVGVR010000001.1"/>
</dbReference>
<accession>A0A4R5VQL3</accession>
<evidence type="ECO:0000259" key="1">
    <source>
        <dbReference type="Pfam" id="PF16363"/>
    </source>
</evidence>
<dbReference type="EC" id="4.2.1.45" evidence="3"/>
<dbReference type="EMBL" id="JAVGVR010000001">
    <property type="protein sequence ID" value="MDQ6598587.1"/>
    <property type="molecule type" value="Genomic_DNA"/>
</dbReference>
<protein>
    <submittedName>
        <fullName evidence="3">CDP-glucose 4,6-dehydratase</fullName>
        <ecNumber evidence="3">4.2.1.45</ecNumber>
    </submittedName>
</protein>
<dbReference type="NCBIfam" id="TIGR02622">
    <property type="entry name" value="CDP_4_6_dhtase"/>
    <property type="match status" value="1"/>
</dbReference>
<evidence type="ECO:0000313" key="4">
    <source>
        <dbReference type="Proteomes" id="UP000295132"/>
    </source>
</evidence>
<dbReference type="SUPFAM" id="SSF51735">
    <property type="entry name" value="NAD(P)-binding Rossmann-fold domains"/>
    <property type="match status" value="1"/>
</dbReference>
<reference evidence="3 4" key="1">
    <citation type="submission" date="2019-03" db="EMBL/GenBank/DDBJ databases">
        <title>Bacillus niacini sp. nov. a Nicotinate-Metabolizing Mesophile Isolated from Soil.</title>
        <authorList>
            <person name="Zhang G."/>
        </authorList>
    </citation>
    <scope>NUCLEOTIDE SEQUENCE [LARGE SCALE GENOMIC DNA]</scope>
    <source>
        <strain evidence="3 4">WN066</strain>
    </source>
</reference>
<evidence type="ECO:0000313" key="5">
    <source>
        <dbReference type="Proteomes" id="UP001178888"/>
    </source>
</evidence>
<keyword evidence="5" id="KW-1185">Reference proteome</keyword>
<evidence type="ECO:0000313" key="3">
    <source>
        <dbReference type="EMBL" id="TDK60863.1"/>
    </source>
</evidence>
<name>A0A4R5VQL3_9BACI</name>
<evidence type="ECO:0000313" key="2">
    <source>
        <dbReference type="EMBL" id="MDQ6598587.1"/>
    </source>
</evidence>
<dbReference type="InterPro" id="IPR050177">
    <property type="entry name" value="Lipid_A_modif_metabolic_enz"/>
</dbReference>
<dbReference type="InterPro" id="IPR013445">
    <property type="entry name" value="CDP_4_6_deHydtase"/>
</dbReference>
<dbReference type="Gene3D" id="3.90.25.10">
    <property type="entry name" value="UDP-galactose 4-epimerase, domain 1"/>
    <property type="match status" value="1"/>
</dbReference>
<feature type="domain" description="NAD(P)-binding" evidence="1">
    <location>
        <begin position="13"/>
        <end position="330"/>
    </location>
</feature>
<gene>
    <name evidence="3" type="primary">rfbG</name>
    <name evidence="3" type="ORF">E2K98_14155</name>
    <name evidence="2" type="ORF">RCG21_19865</name>
</gene>
<dbReference type="GO" id="GO:0047733">
    <property type="term" value="F:CDP-glucose 4,6-dehydratase activity"/>
    <property type="evidence" value="ECO:0007669"/>
    <property type="project" value="UniProtKB-EC"/>
</dbReference>
<dbReference type="PANTHER" id="PTHR43245:SF10">
    <property type="entry name" value="SUGAR DEHYDRATASE_EPIMERASE YFNG-RELATED"/>
    <property type="match status" value="1"/>
</dbReference>